<reference evidence="1 2" key="1">
    <citation type="submission" date="2018-01" db="EMBL/GenBank/DDBJ databases">
        <title>The draft genome sequence of Cohaesibacter sp. H1304.</title>
        <authorList>
            <person name="Wang N.-N."/>
            <person name="Du Z.-J."/>
        </authorList>
    </citation>
    <scope>NUCLEOTIDE SEQUENCE [LARGE SCALE GENOMIC DNA]</scope>
    <source>
        <strain evidence="1 2">H1304</strain>
    </source>
</reference>
<protein>
    <submittedName>
        <fullName evidence="1">Uncharacterized protein</fullName>
    </submittedName>
</protein>
<dbReference type="Proteomes" id="UP000234881">
    <property type="component" value="Unassembled WGS sequence"/>
</dbReference>
<proteinExistence type="predicted"/>
<comment type="caution">
    <text evidence="1">The sequence shown here is derived from an EMBL/GenBank/DDBJ whole genome shotgun (WGS) entry which is preliminary data.</text>
</comment>
<gene>
    <name evidence="1" type="ORF">C0081_20485</name>
</gene>
<dbReference type="AlphaFoldDB" id="A0A2N5XLF0"/>
<dbReference type="EMBL" id="PKUQ01000054">
    <property type="protein sequence ID" value="PLW75295.1"/>
    <property type="molecule type" value="Genomic_DNA"/>
</dbReference>
<evidence type="ECO:0000313" key="2">
    <source>
        <dbReference type="Proteomes" id="UP000234881"/>
    </source>
</evidence>
<accession>A0A2N5XLF0</accession>
<name>A0A2N5XLF0_9HYPH</name>
<dbReference type="OrthoDB" id="8020021at2"/>
<organism evidence="1 2">
    <name type="scientific">Cohaesibacter celericrescens</name>
    <dbReference type="NCBI Taxonomy" id="2067669"/>
    <lineage>
        <taxon>Bacteria</taxon>
        <taxon>Pseudomonadati</taxon>
        <taxon>Pseudomonadota</taxon>
        <taxon>Alphaproteobacteria</taxon>
        <taxon>Hyphomicrobiales</taxon>
        <taxon>Cohaesibacteraceae</taxon>
    </lineage>
</organism>
<keyword evidence="2" id="KW-1185">Reference proteome</keyword>
<evidence type="ECO:0000313" key="1">
    <source>
        <dbReference type="EMBL" id="PLW75295.1"/>
    </source>
</evidence>
<sequence length="66" mass="7509">MPKTEFQLGDTVSLKSREGLSPATPKSFKILLKLPNSEGRSLYRIRNNRLDHERVELGSGLVRIEE</sequence>